<organism evidence="8 9">
    <name type="scientific">Orthonyx spaldingii</name>
    <name type="common">Chowchilla</name>
    <dbReference type="NCBI Taxonomy" id="38397"/>
    <lineage>
        <taxon>Eukaryota</taxon>
        <taxon>Metazoa</taxon>
        <taxon>Chordata</taxon>
        <taxon>Craniata</taxon>
        <taxon>Vertebrata</taxon>
        <taxon>Euteleostomi</taxon>
        <taxon>Archelosauria</taxon>
        <taxon>Archosauria</taxon>
        <taxon>Dinosauria</taxon>
        <taxon>Saurischia</taxon>
        <taxon>Theropoda</taxon>
        <taxon>Coelurosauria</taxon>
        <taxon>Aves</taxon>
        <taxon>Neognathae</taxon>
        <taxon>Neoaves</taxon>
        <taxon>Telluraves</taxon>
        <taxon>Australaves</taxon>
        <taxon>Passeriformes</taxon>
        <taxon>Corvoidea</taxon>
        <taxon>Orthonychidae</taxon>
        <taxon>Orthonyx</taxon>
    </lineage>
</organism>
<keyword evidence="5" id="KW-0539">Nucleus</keyword>
<dbReference type="SUPFAM" id="SSF57667">
    <property type="entry name" value="beta-beta-alpha zinc fingers"/>
    <property type="match status" value="1"/>
</dbReference>
<dbReference type="PANTHER" id="PTHR23235:SF142">
    <property type="entry name" value="ZINC FINGER PROTEIN 384"/>
    <property type="match status" value="1"/>
</dbReference>
<keyword evidence="3 6" id="KW-0863">Zinc-finger</keyword>
<reference evidence="8 9" key="1">
    <citation type="submission" date="2019-09" db="EMBL/GenBank/DDBJ databases">
        <title>Bird 10,000 Genomes (B10K) Project - Family phase.</title>
        <authorList>
            <person name="Zhang G."/>
        </authorList>
    </citation>
    <scope>NUCLEOTIDE SEQUENCE [LARGE SCALE GENOMIC DNA]</scope>
    <source>
        <strain evidence="8">B10K-DU-029-32</strain>
        <tissue evidence="8">Liver or heart</tissue>
    </source>
</reference>
<dbReference type="GO" id="GO:0008270">
    <property type="term" value="F:zinc ion binding"/>
    <property type="evidence" value="ECO:0007669"/>
    <property type="project" value="UniProtKB-KW"/>
</dbReference>
<keyword evidence="4" id="KW-0862">Zinc</keyword>
<keyword evidence="2" id="KW-0677">Repeat</keyword>
<dbReference type="GO" id="GO:0000978">
    <property type="term" value="F:RNA polymerase II cis-regulatory region sequence-specific DNA binding"/>
    <property type="evidence" value="ECO:0007669"/>
    <property type="project" value="TreeGrafter"/>
</dbReference>
<evidence type="ECO:0000256" key="6">
    <source>
        <dbReference type="PROSITE-ProRule" id="PRU00042"/>
    </source>
</evidence>
<dbReference type="GO" id="GO:0000981">
    <property type="term" value="F:DNA-binding transcription factor activity, RNA polymerase II-specific"/>
    <property type="evidence" value="ECO:0007669"/>
    <property type="project" value="TreeGrafter"/>
</dbReference>
<feature type="domain" description="C2H2-type" evidence="7">
    <location>
        <begin position="1"/>
        <end position="22"/>
    </location>
</feature>
<keyword evidence="1" id="KW-0479">Metal-binding</keyword>
<name>A0A7K8GJ86_ORTSP</name>
<evidence type="ECO:0000256" key="4">
    <source>
        <dbReference type="ARBA" id="ARBA00022833"/>
    </source>
</evidence>
<comment type="caution">
    <text evidence="8">The sequence shown here is derived from an EMBL/GenBank/DDBJ whole genome shotgun (WGS) entry which is preliminary data.</text>
</comment>
<keyword evidence="9" id="KW-1185">Reference proteome</keyword>
<dbReference type="EMBL" id="VZTJ01003251">
    <property type="protein sequence ID" value="NXC04426.1"/>
    <property type="molecule type" value="Genomic_DNA"/>
</dbReference>
<dbReference type="Gene3D" id="3.30.160.60">
    <property type="entry name" value="Classic Zinc Finger"/>
    <property type="match status" value="2"/>
</dbReference>
<dbReference type="Proteomes" id="UP000526602">
    <property type="component" value="Unassembled WGS sequence"/>
</dbReference>
<evidence type="ECO:0000256" key="2">
    <source>
        <dbReference type="ARBA" id="ARBA00022737"/>
    </source>
</evidence>
<dbReference type="InterPro" id="IPR036236">
    <property type="entry name" value="Znf_C2H2_sf"/>
</dbReference>
<dbReference type="FunFam" id="3.30.160.60:FF:002343">
    <property type="entry name" value="Zinc finger protein 33A"/>
    <property type="match status" value="1"/>
</dbReference>
<dbReference type="PROSITE" id="PS50157">
    <property type="entry name" value="ZINC_FINGER_C2H2_2"/>
    <property type="match status" value="2"/>
</dbReference>
<dbReference type="AlphaFoldDB" id="A0A7K8GJ86"/>
<evidence type="ECO:0000313" key="9">
    <source>
        <dbReference type="Proteomes" id="UP000526602"/>
    </source>
</evidence>
<gene>
    <name evidence="8" type="primary">Zfp2</name>
    <name evidence="8" type="ORF">ORTSPA_R15432</name>
</gene>
<dbReference type="InterPro" id="IPR013087">
    <property type="entry name" value="Znf_C2H2_type"/>
</dbReference>
<evidence type="ECO:0000256" key="1">
    <source>
        <dbReference type="ARBA" id="ARBA00022723"/>
    </source>
</evidence>
<proteinExistence type="predicted"/>
<feature type="domain" description="C2H2-type" evidence="7">
    <location>
        <begin position="23"/>
        <end position="50"/>
    </location>
</feature>
<evidence type="ECO:0000256" key="3">
    <source>
        <dbReference type="ARBA" id="ARBA00022771"/>
    </source>
</evidence>
<accession>A0A7K8GJ86</accession>
<sequence length="72" mass="7889">GKGFSQSCELIVHRRSHTGERPYKCPECGKSFSQSSTLTQHQQRHCRGKPSSALKSFRASAQRALCAAPTPS</sequence>
<dbReference type="PROSITE" id="PS00028">
    <property type="entry name" value="ZINC_FINGER_C2H2_1"/>
    <property type="match status" value="1"/>
</dbReference>
<evidence type="ECO:0000256" key="5">
    <source>
        <dbReference type="ARBA" id="ARBA00023242"/>
    </source>
</evidence>
<feature type="non-terminal residue" evidence="8">
    <location>
        <position position="72"/>
    </location>
</feature>
<dbReference type="PANTHER" id="PTHR23235">
    <property type="entry name" value="KRUEPPEL-LIKE TRANSCRIPTION FACTOR"/>
    <property type="match status" value="1"/>
</dbReference>
<evidence type="ECO:0000259" key="7">
    <source>
        <dbReference type="PROSITE" id="PS50157"/>
    </source>
</evidence>
<dbReference type="SMART" id="SM00355">
    <property type="entry name" value="ZnF_C2H2"/>
    <property type="match status" value="1"/>
</dbReference>
<dbReference type="Pfam" id="PF13465">
    <property type="entry name" value="zf-H2C2_2"/>
    <property type="match status" value="1"/>
</dbReference>
<protein>
    <submittedName>
        <fullName evidence="8">ZFP2 protein</fullName>
    </submittedName>
</protein>
<evidence type="ECO:0000313" key="8">
    <source>
        <dbReference type="EMBL" id="NXC04426.1"/>
    </source>
</evidence>
<feature type="non-terminal residue" evidence="8">
    <location>
        <position position="1"/>
    </location>
</feature>